<dbReference type="GO" id="GO:0005886">
    <property type="term" value="C:plasma membrane"/>
    <property type="evidence" value="ECO:0007669"/>
    <property type="project" value="UniProtKB-SubCell"/>
</dbReference>
<organism evidence="10 11">
    <name type="scientific">Dongia mobilis</name>
    <dbReference type="NCBI Taxonomy" id="578943"/>
    <lineage>
        <taxon>Bacteria</taxon>
        <taxon>Pseudomonadati</taxon>
        <taxon>Pseudomonadota</taxon>
        <taxon>Alphaproteobacteria</taxon>
        <taxon>Rhodospirillales</taxon>
        <taxon>Dongiaceae</taxon>
        <taxon>Dongia</taxon>
    </lineage>
</organism>
<dbReference type="SUPFAM" id="SSF161098">
    <property type="entry name" value="MetI-like"/>
    <property type="match status" value="1"/>
</dbReference>
<evidence type="ECO:0000256" key="2">
    <source>
        <dbReference type="ARBA" id="ARBA00007069"/>
    </source>
</evidence>
<dbReference type="GO" id="GO:0055085">
    <property type="term" value="P:transmembrane transport"/>
    <property type="evidence" value="ECO:0007669"/>
    <property type="project" value="InterPro"/>
</dbReference>
<feature type="transmembrane region" description="Helical" evidence="8">
    <location>
        <begin position="23"/>
        <end position="51"/>
    </location>
</feature>
<feature type="domain" description="ABC transmembrane type-1" evidence="9">
    <location>
        <begin position="90"/>
        <end position="296"/>
    </location>
</feature>
<feature type="transmembrane region" description="Helical" evidence="8">
    <location>
        <begin position="127"/>
        <end position="149"/>
    </location>
</feature>
<dbReference type="AlphaFoldDB" id="A0A4R6WV54"/>
<feature type="transmembrane region" description="Helical" evidence="8">
    <location>
        <begin position="96"/>
        <end position="115"/>
    </location>
</feature>
<gene>
    <name evidence="10" type="ORF">A8950_1451</name>
</gene>
<keyword evidence="6 8" id="KW-1133">Transmembrane helix</keyword>
<evidence type="ECO:0000256" key="1">
    <source>
        <dbReference type="ARBA" id="ARBA00004651"/>
    </source>
</evidence>
<keyword evidence="4" id="KW-1003">Cell membrane</keyword>
<dbReference type="Proteomes" id="UP000295783">
    <property type="component" value="Unassembled WGS sequence"/>
</dbReference>
<dbReference type="EMBL" id="SNYW01000007">
    <property type="protein sequence ID" value="TDQ83166.1"/>
    <property type="molecule type" value="Genomic_DNA"/>
</dbReference>
<evidence type="ECO:0000313" key="10">
    <source>
        <dbReference type="EMBL" id="TDQ83166.1"/>
    </source>
</evidence>
<comment type="subcellular location">
    <subcellularLocation>
        <location evidence="1 8">Cell membrane</location>
        <topology evidence="1 8">Multi-pass membrane protein</topology>
    </subcellularLocation>
</comment>
<evidence type="ECO:0000256" key="7">
    <source>
        <dbReference type="ARBA" id="ARBA00023136"/>
    </source>
</evidence>
<reference evidence="10 11" key="1">
    <citation type="submission" date="2019-03" db="EMBL/GenBank/DDBJ databases">
        <title>Genomic Encyclopedia of Type Strains, Phase III (KMG-III): the genomes of soil and plant-associated and newly described type strains.</title>
        <authorList>
            <person name="Whitman W."/>
        </authorList>
    </citation>
    <scope>NUCLEOTIDE SEQUENCE [LARGE SCALE GENOMIC DNA]</scope>
    <source>
        <strain evidence="10 11">CGMCC 1.7660</strain>
    </source>
</reference>
<evidence type="ECO:0000256" key="4">
    <source>
        <dbReference type="ARBA" id="ARBA00022475"/>
    </source>
</evidence>
<evidence type="ECO:0000256" key="8">
    <source>
        <dbReference type="RuleBase" id="RU363032"/>
    </source>
</evidence>
<dbReference type="PANTHER" id="PTHR42929:SF1">
    <property type="entry name" value="INNER MEMBRANE ABC TRANSPORTER PERMEASE PROTEIN YDCU-RELATED"/>
    <property type="match status" value="1"/>
</dbReference>
<feature type="transmembrane region" description="Helical" evidence="8">
    <location>
        <begin position="223"/>
        <end position="241"/>
    </location>
</feature>
<feature type="transmembrane region" description="Helical" evidence="8">
    <location>
        <begin position="277"/>
        <end position="298"/>
    </location>
</feature>
<evidence type="ECO:0000256" key="6">
    <source>
        <dbReference type="ARBA" id="ARBA00022989"/>
    </source>
</evidence>
<dbReference type="InterPro" id="IPR035906">
    <property type="entry name" value="MetI-like_sf"/>
</dbReference>
<proteinExistence type="inferred from homology"/>
<dbReference type="RefSeq" id="WP_133612947.1">
    <property type="nucleotide sequence ID" value="NZ_SNYW01000007.1"/>
</dbReference>
<dbReference type="InterPro" id="IPR000515">
    <property type="entry name" value="MetI-like"/>
</dbReference>
<sequence length="311" mass="34053">MSIAAISAPVEHASQAARRRRNLALMLAPITLLLGIFFVVPLGIMALYSVLTPGLYGGVEWSFYPYSYGRVLGAPLGAGEVFDPVYLEILLRSLKMAFLTVLLTLLISYPAAFWVSGLSPARRNLAMFLITLPFFANLLIRIYAWMLILRPSGVINTVLKELGLIDKPMMMIFSEGAVVIGLVYVLLPFMFLPVYASVERLDRSLVQASADLGATPLQTFRRVILPLTLPGIIGGSIIVFIPALGNFVVASLLGGAKVLMFGNIITQQFLQARNWPFGAALAMMVMATVLVMLFIYVFKVMRSDQRTAGGR</sequence>
<comment type="caution">
    <text evidence="10">The sequence shown here is derived from an EMBL/GenBank/DDBJ whole genome shotgun (WGS) entry which is preliminary data.</text>
</comment>
<keyword evidence="3 8" id="KW-0813">Transport</keyword>
<dbReference type="CDD" id="cd06261">
    <property type="entry name" value="TM_PBP2"/>
    <property type="match status" value="1"/>
</dbReference>
<accession>A0A4R6WV54</accession>
<dbReference type="PROSITE" id="PS50928">
    <property type="entry name" value="ABC_TM1"/>
    <property type="match status" value="1"/>
</dbReference>
<keyword evidence="11" id="KW-1185">Reference proteome</keyword>
<dbReference type="PANTHER" id="PTHR42929">
    <property type="entry name" value="INNER MEMBRANE ABC TRANSPORTER PERMEASE PROTEIN YDCU-RELATED-RELATED"/>
    <property type="match status" value="1"/>
</dbReference>
<dbReference type="Gene3D" id="1.10.3720.10">
    <property type="entry name" value="MetI-like"/>
    <property type="match status" value="1"/>
</dbReference>
<evidence type="ECO:0000259" key="9">
    <source>
        <dbReference type="PROSITE" id="PS50928"/>
    </source>
</evidence>
<protein>
    <submittedName>
        <fullName evidence="10">Spermidine/putrescine transport system permease protein</fullName>
    </submittedName>
</protein>
<feature type="transmembrane region" description="Helical" evidence="8">
    <location>
        <begin position="169"/>
        <end position="195"/>
    </location>
</feature>
<dbReference type="Pfam" id="PF00528">
    <property type="entry name" value="BPD_transp_1"/>
    <property type="match status" value="1"/>
</dbReference>
<keyword evidence="7 8" id="KW-0472">Membrane</keyword>
<comment type="similarity">
    <text evidence="2">Belongs to the binding-protein-dependent transport system permease family. CysTW subfamily.</text>
</comment>
<name>A0A4R6WV54_9PROT</name>
<keyword evidence="5 8" id="KW-0812">Transmembrane</keyword>
<evidence type="ECO:0000256" key="5">
    <source>
        <dbReference type="ARBA" id="ARBA00022692"/>
    </source>
</evidence>
<evidence type="ECO:0000256" key="3">
    <source>
        <dbReference type="ARBA" id="ARBA00022448"/>
    </source>
</evidence>
<evidence type="ECO:0000313" key="11">
    <source>
        <dbReference type="Proteomes" id="UP000295783"/>
    </source>
</evidence>
<dbReference type="OrthoDB" id="7915284at2"/>